<dbReference type="SFLD" id="SFLDG01067">
    <property type="entry name" value="SPASM/twitch_domain_containing"/>
    <property type="match status" value="1"/>
</dbReference>
<dbReference type="Gene3D" id="3.20.20.70">
    <property type="entry name" value="Aldolase class I"/>
    <property type="match status" value="1"/>
</dbReference>
<evidence type="ECO:0000256" key="3">
    <source>
        <dbReference type="ARBA" id="ARBA00023004"/>
    </source>
</evidence>
<keyword evidence="8" id="KW-1185">Reference proteome</keyword>
<organism evidence="7 9">
    <name type="scientific">Anaerotignum propionicum DSM 1682</name>
    <dbReference type="NCBI Taxonomy" id="991789"/>
    <lineage>
        <taxon>Bacteria</taxon>
        <taxon>Bacillati</taxon>
        <taxon>Bacillota</taxon>
        <taxon>Clostridia</taxon>
        <taxon>Lachnospirales</taxon>
        <taxon>Anaerotignaceae</taxon>
        <taxon>Anaerotignum</taxon>
    </lineage>
</organism>
<dbReference type="InterPro" id="IPR013785">
    <property type="entry name" value="Aldolase_TIM"/>
</dbReference>
<dbReference type="PANTHER" id="PTHR11228:SF7">
    <property type="entry name" value="PQQA PEPTIDE CYCLASE"/>
    <property type="match status" value="1"/>
</dbReference>
<keyword evidence="4" id="KW-0411">Iron-sulfur</keyword>
<dbReference type="SFLD" id="SFLDS00029">
    <property type="entry name" value="Radical_SAM"/>
    <property type="match status" value="1"/>
</dbReference>
<dbReference type="GO" id="GO:0046872">
    <property type="term" value="F:metal ion binding"/>
    <property type="evidence" value="ECO:0007669"/>
    <property type="project" value="UniProtKB-KW"/>
</dbReference>
<proteinExistence type="predicted"/>
<evidence type="ECO:0000256" key="1">
    <source>
        <dbReference type="ARBA" id="ARBA00022691"/>
    </source>
</evidence>
<dbReference type="Proteomes" id="UP000068026">
    <property type="component" value="Chromosome"/>
</dbReference>
<reference evidence="6 8" key="1">
    <citation type="journal article" date="2016" name="Genome Announc.">
        <title>Complete Genome Sequence of the Amino Acid-Fermenting Clostridium propionicum X2 (DSM 1682).</title>
        <authorList>
            <person name="Poehlein A."/>
            <person name="Schlien K."/>
            <person name="Chowdhury N.P."/>
            <person name="Gottschalk G."/>
            <person name="Buckel W."/>
            <person name="Daniel R."/>
        </authorList>
    </citation>
    <scope>NUCLEOTIDE SEQUENCE [LARGE SCALE GENOMIC DNA]</scope>
    <source>
        <strain evidence="6 8">X2</strain>
    </source>
</reference>
<dbReference type="Pfam" id="PF04055">
    <property type="entry name" value="Radical_SAM"/>
    <property type="match status" value="1"/>
</dbReference>
<dbReference type="KEGG" id="cpro:CPRO_17250"/>
<accession>A0A0X1U8P1</accession>
<dbReference type="InterPro" id="IPR050377">
    <property type="entry name" value="Radical_SAM_PqqE_MftC-like"/>
</dbReference>
<reference evidence="8" key="2">
    <citation type="submission" date="2016-01" db="EMBL/GenBank/DDBJ databases">
        <authorList>
            <person name="Poehlein A."/>
            <person name="Schlien K."/>
            <person name="Gottschalk G."/>
            <person name="Buckel W."/>
            <person name="Daniel R."/>
        </authorList>
    </citation>
    <scope>NUCLEOTIDE SEQUENCE [LARGE SCALE GENOMIC DNA]</scope>
    <source>
        <strain evidence="8">X2</strain>
    </source>
</reference>
<feature type="domain" description="Radical SAM core" evidence="5">
    <location>
        <begin position="88"/>
        <end position="300"/>
    </location>
</feature>
<dbReference type="GO" id="GO:0003824">
    <property type="term" value="F:catalytic activity"/>
    <property type="evidence" value="ECO:0007669"/>
    <property type="project" value="InterPro"/>
</dbReference>
<dbReference type="SUPFAM" id="SSF102114">
    <property type="entry name" value="Radical SAM enzymes"/>
    <property type="match status" value="1"/>
</dbReference>
<evidence type="ECO:0000313" key="7">
    <source>
        <dbReference type="EMBL" id="SHE96805.1"/>
    </source>
</evidence>
<dbReference type="GO" id="GO:0051536">
    <property type="term" value="F:iron-sulfur cluster binding"/>
    <property type="evidence" value="ECO:0007669"/>
    <property type="project" value="UniProtKB-KW"/>
</dbReference>
<gene>
    <name evidence="6" type="primary">albA</name>
    <name evidence="6" type="ORF">CPRO_17250</name>
    <name evidence="7" type="ORF">SAMN02745151_02351</name>
</gene>
<sequence length="474" mass="53976">MKRQNHYILNSNIALRSWMMAPYAYYIKGQRDAVGLTQEEFLLLLRCDGRQELADSELLQRMLSCNLCAPCGENAVLNDWQRLILCENRYFPSMNWEITAKCNYKCLHCFNAADNSSLGEEFSWDDCTRLMDHAQACGVNAFTITGGEPMLHPHFMEILWGIYQRGMYVEELNTNGSFITAAVLEEMKSFGCNPLMKISFDGLGHHDWLRGHKGAEETTLTAIRLCIEKGFRVKVQTNVHRLNLATILPTAELLDQLGVSEMRIIRTSEAPRWLQNSAELCEGGACLSFEDYYDAMLVFTHGYVAKEHRMQMRIWQFLDVFPTMQRYHYRPVSCGEGEYRDSLPVCGGNRKMVGVNASGELIPCLQMSGYFDKHGIRLGNVKEKELKKLLSEGAYLDEVCTCVGQLAKHNEKCQHCHWWKFCIGGCRALGLAITGDQLGEDKAKCLYFNEGYIEKTDAIFLDSGYLPIKSIKTL</sequence>
<dbReference type="NCBIfam" id="TIGR04085">
    <property type="entry name" value="rSAM_more_4Fe4S"/>
    <property type="match status" value="1"/>
</dbReference>
<dbReference type="PANTHER" id="PTHR11228">
    <property type="entry name" value="RADICAL SAM DOMAIN PROTEIN"/>
    <property type="match status" value="1"/>
</dbReference>
<dbReference type="OrthoDB" id="9810775at2"/>
<evidence type="ECO:0000259" key="5">
    <source>
        <dbReference type="PROSITE" id="PS51918"/>
    </source>
</evidence>
<reference evidence="7" key="3">
    <citation type="submission" date="2016-11" db="EMBL/GenBank/DDBJ databases">
        <authorList>
            <person name="Varghese N."/>
            <person name="Submissions S."/>
        </authorList>
    </citation>
    <scope>NUCLEOTIDE SEQUENCE</scope>
    <source>
        <strain evidence="7">DSM 1682</strain>
    </source>
</reference>
<dbReference type="CDD" id="cd01335">
    <property type="entry name" value="Radical_SAM"/>
    <property type="match status" value="1"/>
</dbReference>
<protein>
    <submittedName>
        <fullName evidence="6">Antilisterial bacteriocin subtilosin biosynthesis protein AlbA</fullName>
    </submittedName>
    <submittedName>
        <fullName evidence="7">Radical SAM additional 4Fe4S-binding SPASM domain-containing protein</fullName>
    </submittedName>
</protein>
<dbReference type="SFLD" id="SFLDG01386">
    <property type="entry name" value="main_SPASM_domain-containing"/>
    <property type="match status" value="1"/>
</dbReference>
<dbReference type="Pfam" id="PF13186">
    <property type="entry name" value="SPASM"/>
    <property type="match status" value="1"/>
</dbReference>
<keyword evidence="1" id="KW-0949">S-adenosyl-L-methionine</keyword>
<dbReference type="RefSeq" id="WP_066050302.1">
    <property type="nucleotide sequence ID" value="NZ_CP014223.1"/>
</dbReference>
<dbReference type="Proteomes" id="UP000184204">
    <property type="component" value="Unassembled WGS sequence"/>
</dbReference>
<keyword evidence="3" id="KW-0408">Iron</keyword>
<dbReference type="EMBL" id="FQUA01000012">
    <property type="protein sequence ID" value="SHE96805.1"/>
    <property type="molecule type" value="Genomic_DNA"/>
</dbReference>
<name>A0A0X1U8P1_ANAPI</name>
<dbReference type="PROSITE" id="PS51918">
    <property type="entry name" value="RADICAL_SAM"/>
    <property type="match status" value="1"/>
</dbReference>
<dbReference type="InterPro" id="IPR058240">
    <property type="entry name" value="rSAM_sf"/>
</dbReference>
<dbReference type="InterPro" id="IPR007197">
    <property type="entry name" value="rSAM"/>
</dbReference>
<evidence type="ECO:0000256" key="2">
    <source>
        <dbReference type="ARBA" id="ARBA00022723"/>
    </source>
</evidence>
<dbReference type="InterPro" id="IPR023885">
    <property type="entry name" value="4Fe4S-binding_SPASM_dom"/>
</dbReference>
<evidence type="ECO:0000313" key="9">
    <source>
        <dbReference type="Proteomes" id="UP000184204"/>
    </source>
</evidence>
<dbReference type="AlphaFoldDB" id="A0A0X1U8P1"/>
<keyword evidence="2" id="KW-0479">Metal-binding</keyword>
<evidence type="ECO:0000256" key="4">
    <source>
        <dbReference type="ARBA" id="ARBA00023014"/>
    </source>
</evidence>
<evidence type="ECO:0000313" key="8">
    <source>
        <dbReference type="Proteomes" id="UP000068026"/>
    </source>
</evidence>
<evidence type="ECO:0000313" key="6">
    <source>
        <dbReference type="EMBL" id="AMJ41313.1"/>
    </source>
</evidence>
<reference evidence="9" key="4">
    <citation type="submission" date="2016-11" db="EMBL/GenBank/DDBJ databases">
        <authorList>
            <person name="Jaros S."/>
            <person name="Januszkiewicz K."/>
            <person name="Wedrychowicz H."/>
        </authorList>
    </citation>
    <scope>NUCLEOTIDE SEQUENCE [LARGE SCALE GENOMIC DNA]</scope>
    <source>
        <strain evidence="9">DSM 1682</strain>
    </source>
</reference>
<dbReference type="EMBL" id="CP014223">
    <property type="protein sequence ID" value="AMJ41313.1"/>
    <property type="molecule type" value="Genomic_DNA"/>
</dbReference>